<evidence type="ECO:0000313" key="2">
    <source>
        <dbReference type="EMBL" id="KAE9522733.1"/>
    </source>
</evidence>
<sequence length="262" mass="30432">MIISKNDSDSETSILYNDTSSTVYTVYFVRKYLPDEPKNLQFSLPDKWKTTMGGESTDFLINDNENEHRILMFATNGGLSFLSSSNIWFMDGTFKCSSIFAQLYIIRAKFEGNVRTCVYAFLPDKLENTYHEMLLNFVVASVRNETPLKPERIIIDFELGVINVINRVVNGIQIQGCFFHLYQSVWRQIQQLGLVKLYKKNKRISQECKMMTSLAFLSIDDIVIEISHMYIQFSQEFLPLISYFDRTYISGNNNNPRYPTSI</sequence>
<protein>
    <recommendedName>
        <fullName evidence="1">MULE transposase domain-containing protein</fullName>
    </recommendedName>
</protein>
<dbReference type="AlphaFoldDB" id="A0A6G0SWI8"/>
<evidence type="ECO:0000259" key="1">
    <source>
        <dbReference type="Pfam" id="PF10551"/>
    </source>
</evidence>
<evidence type="ECO:0000313" key="3">
    <source>
        <dbReference type="Proteomes" id="UP000475862"/>
    </source>
</evidence>
<dbReference type="EMBL" id="VYZN01000687">
    <property type="protein sequence ID" value="KAE9522733.1"/>
    <property type="molecule type" value="Genomic_DNA"/>
</dbReference>
<dbReference type="OrthoDB" id="6579277at2759"/>
<proteinExistence type="predicted"/>
<reference evidence="2 3" key="1">
    <citation type="submission" date="2019-08" db="EMBL/GenBank/DDBJ databases">
        <title>The genome of the soybean aphid Biotype 1, its phylome, world population structure and adaptation to the North American continent.</title>
        <authorList>
            <person name="Giordano R."/>
            <person name="Donthu R.K."/>
            <person name="Hernandez A.G."/>
            <person name="Wright C.L."/>
            <person name="Zimin A.V."/>
        </authorList>
    </citation>
    <scope>NUCLEOTIDE SEQUENCE [LARGE SCALE GENOMIC DNA]</scope>
    <source>
        <tissue evidence="2">Whole aphids</tissue>
    </source>
</reference>
<organism evidence="2 3">
    <name type="scientific">Aphis glycines</name>
    <name type="common">Soybean aphid</name>
    <dbReference type="NCBI Taxonomy" id="307491"/>
    <lineage>
        <taxon>Eukaryota</taxon>
        <taxon>Metazoa</taxon>
        <taxon>Ecdysozoa</taxon>
        <taxon>Arthropoda</taxon>
        <taxon>Hexapoda</taxon>
        <taxon>Insecta</taxon>
        <taxon>Pterygota</taxon>
        <taxon>Neoptera</taxon>
        <taxon>Paraneoptera</taxon>
        <taxon>Hemiptera</taxon>
        <taxon>Sternorrhyncha</taxon>
        <taxon>Aphidomorpha</taxon>
        <taxon>Aphidoidea</taxon>
        <taxon>Aphididae</taxon>
        <taxon>Aphidini</taxon>
        <taxon>Aphis</taxon>
        <taxon>Aphis</taxon>
    </lineage>
</organism>
<accession>A0A6G0SWI8</accession>
<name>A0A6G0SWI8_APHGL</name>
<dbReference type="InterPro" id="IPR018289">
    <property type="entry name" value="MULE_transposase_dom"/>
</dbReference>
<gene>
    <name evidence="2" type="ORF">AGLY_016842</name>
</gene>
<comment type="caution">
    <text evidence="2">The sequence shown here is derived from an EMBL/GenBank/DDBJ whole genome shotgun (WGS) entry which is preliminary data.</text>
</comment>
<dbReference type="Proteomes" id="UP000475862">
    <property type="component" value="Unassembled WGS sequence"/>
</dbReference>
<feature type="domain" description="MULE transposase" evidence="1">
    <location>
        <begin position="87"/>
        <end position="183"/>
    </location>
</feature>
<keyword evidence="3" id="KW-1185">Reference proteome</keyword>
<dbReference type="Pfam" id="PF10551">
    <property type="entry name" value="MULE"/>
    <property type="match status" value="1"/>
</dbReference>